<protein>
    <submittedName>
        <fullName evidence="1">D-glycero-beta-D-manno-heptose 1-phosphate adenylyltransferase</fullName>
    </submittedName>
</protein>
<name>A0A932CPD9_UNCTE</name>
<comment type="caution">
    <text evidence="1">The sequence shown here is derived from an EMBL/GenBank/DDBJ whole genome shotgun (WGS) entry which is preliminary data.</text>
</comment>
<dbReference type="GO" id="GO:0016779">
    <property type="term" value="F:nucleotidyltransferase activity"/>
    <property type="evidence" value="ECO:0007669"/>
    <property type="project" value="UniProtKB-KW"/>
</dbReference>
<feature type="non-terminal residue" evidence="1">
    <location>
        <position position="1"/>
    </location>
</feature>
<keyword evidence="1" id="KW-0548">Nucleotidyltransferase</keyword>
<keyword evidence="1" id="KW-0808">Transferase</keyword>
<evidence type="ECO:0000313" key="2">
    <source>
        <dbReference type="Proteomes" id="UP000769766"/>
    </source>
</evidence>
<dbReference type="AlphaFoldDB" id="A0A932CPD9"/>
<evidence type="ECO:0000313" key="1">
    <source>
        <dbReference type="EMBL" id="MBI2876886.1"/>
    </source>
</evidence>
<reference evidence="1" key="1">
    <citation type="submission" date="2020-07" db="EMBL/GenBank/DDBJ databases">
        <title>Huge and variable diversity of episymbiotic CPR bacteria and DPANN archaea in groundwater ecosystems.</title>
        <authorList>
            <person name="He C.Y."/>
            <person name="Keren R."/>
            <person name="Whittaker M."/>
            <person name="Farag I.F."/>
            <person name="Doudna J."/>
            <person name="Cate J.H.D."/>
            <person name="Banfield J.F."/>
        </authorList>
    </citation>
    <scope>NUCLEOTIDE SEQUENCE</scope>
    <source>
        <strain evidence="1">NC_groundwater_672_Ag_B-0.1um_62_36</strain>
    </source>
</reference>
<proteinExistence type="predicted"/>
<accession>A0A932CPD9</accession>
<dbReference type="Proteomes" id="UP000769766">
    <property type="component" value="Unassembled WGS sequence"/>
</dbReference>
<sequence length="53" mass="5689">PHVHAKGTDYTLENVPERETSLACGIEIAIVGDEKDHSSSGLIETIRQEGSTP</sequence>
<organism evidence="1 2">
    <name type="scientific">Tectimicrobiota bacterium</name>
    <dbReference type="NCBI Taxonomy" id="2528274"/>
    <lineage>
        <taxon>Bacteria</taxon>
        <taxon>Pseudomonadati</taxon>
        <taxon>Nitrospinota/Tectimicrobiota group</taxon>
        <taxon>Candidatus Tectimicrobiota</taxon>
    </lineage>
</organism>
<gene>
    <name evidence="1" type="ORF">HYY20_08395</name>
</gene>
<dbReference type="EMBL" id="JACPRF010000253">
    <property type="protein sequence ID" value="MBI2876886.1"/>
    <property type="molecule type" value="Genomic_DNA"/>
</dbReference>